<dbReference type="EMBL" id="CAMXCT020000044">
    <property type="protein sequence ID" value="CAL1126326.1"/>
    <property type="molecule type" value="Genomic_DNA"/>
</dbReference>
<evidence type="ECO:0000313" key="2">
    <source>
        <dbReference type="EMBL" id="CAL1126326.1"/>
    </source>
</evidence>
<organism evidence="1">
    <name type="scientific">Cladocopium goreaui</name>
    <dbReference type="NCBI Taxonomy" id="2562237"/>
    <lineage>
        <taxon>Eukaryota</taxon>
        <taxon>Sar</taxon>
        <taxon>Alveolata</taxon>
        <taxon>Dinophyceae</taxon>
        <taxon>Suessiales</taxon>
        <taxon>Symbiodiniaceae</taxon>
        <taxon>Cladocopium</taxon>
    </lineage>
</organism>
<dbReference type="EMBL" id="CAMXCT010000044">
    <property type="protein sequence ID" value="CAI3972951.1"/>
    <property type="molecule type" value="Genomic_DNA"/>
</dbReference>
<dbReference type="OrthoDB" id="476628at2759"/>
<comment type="caution">
    <text evidence="1">The sequence shown here is derived from an EMBL/GenBank/DDBJ whole genome shotgun (WGS) entry which is preliminary data.</text>
</comment>
<sequence>MSFVAVMTAAAFWLAAWYFAGAVLKKWLMDYDTAFLGVTVSVDRIALNPWFGTLLVTNLTVGNPPGYGSAHLASVGRLFVDVDMGGLVKSLGHRLTVDKVHVQNVDVVYERSLSTSNVEDVLKHLGVIQSSTGAASSPSGPSWPLDFRIHQVNTSDVWVHVARRLGVFLNF</sequence>
<reference evidence="2" key="2">
    <citation type="submission" date="2024-04" db="EMBL/GenBank/DDBJ databases">
        <authorList>
            <person name="Chen Y."/>
            <person name="Shah S."/>
            <person name="Dougan E. K."/>
            <person name="Thang M."/>
            <person name="Chan C."/>
        </authorList>
    </citation>
    <scope>NUCLEOTIDE SEQUENCE [LARGE SCALE GENOMIC DNA]</scope>
</reference>
<proteinExistence type="predicted"/>
<keyword evidence="3" id="KW-1185">Reference proteome</keyword>
<name>A0A9P1FEE7_9DINO</name>
<accession>A0A9P1FEE7</accession>
<evidence type="ECO:0000313" key="1">
    <source>
        <dbReference type="EMBL" id="CAI3972951.1"/>
    </source>
</evidence>
<dbReference type="AlphaFoldDB" id="A0A9P1FEE7"/>
<dbReference type="Proteomes" id="UP001152797">
    <property type="component" value="Unassembled WGS sequence"/>
</dbReference>
<evidence type="ECO:0000313" key="3">
    <source>
        <dbReference type="Proteomes" id="UP001152797"/>
    </source>
</evidence>
<dbReference type="EMBL" id="CAMXCT030000044">
    <property type="protein sequence ID" value="CAL4760263.1"/>
    <property type="molecule type" value="Genomic_DNA"/>
</dbReference>
<gene>
    <name evidence="1" type="ORF">C1SCF055_LOCUS1484</name>
</gene>
<reference evidence="1" key="1">
    <citation type="submission" date="2022-10" db="EMBL/GenBank/DDBJ databases">
        <authorList>
            <person name="Chen Y."/>
            <person name="Dougan E. K."/>
            <person name="Chan C."/>
            <person name="Rhodes N."/>
            <person name="Thang M."/>
        </authorList>
    </citation>
    <scope>NUCLEOTIDE SEQUENCE</scope>
</reference>
<protein>
    <submittedName>
        <fullName evidence="1">Uncharacterized protein</fullName>
    </submittedName>
</protein>